<dbReference type="KEGG" id="cohn:KCTCHS21_57500"/>
<feature type="binding site" evidence="11">
    <location>
        <begin position="223"/>
        <end position="224"/>
    </location>
    <ligand>
        <name>substrate</name>
    </ligand>
</feature>
<protein>
    <recommendedName>
        <fullName evidence="3">N-acetylglucosamine-6-phosphate deacetylase</fullName>
        <ecNumber evidence="2">3.5.1.25</ecNumber>
    </recommendedName>
</protein>
<feature type="binding site" evidence="12">
    <location>
        <position position="220"/>
    </location>
    <ligand>
        <name>Zn(2+)</name>
        <dbReference type="ChEBI" id="CHEBI:29105"/>
    </ligand>
</feature>
<evidence type="ECO:0000256" key="7">
    <source>
        <dbReference type="ARBA" id="ARBA00047647"/>
    </source>
</evidence>
<dbReference type="PIRSF" id="PIRSF038994">
    <property type="entry name" value="NagA"/>
    <property type="match status" value="1"/>
</dbReference>
<evidence type="ECO:0000256" key="6">
    <source>
        <dbReference type="ARBA" id="ARBA00023277"/>
    </source>
</evidence>
<keyword evidence="15" id="KW-1185">Reference proteome</keyword>
<dbReference type="InterPro" id="IPR032466">
    <property type="entry name" value="Metal_Hydrolase"/>
</dbReference>
<dbReference type="GO" id="GO:0008448">
    <property type="term" value="F:N-acetylglucosamine-6-phosphate deacetylase activity"/>
    <property type="evidence" value="ECO:0007669"/>
    <property type="project" value="UniProtKB-EC"/>
</dbReference>
<dbReference type="PANTHER" id="PTHR11113:SF14">
    <property type="entry name" value="N-ACETYLGLUCOSAMINE-6-PHOSPHATE DEACETYLASE"/>
    <property type="match status" value="1"/>
</dbReference>
<dbReference type="SUPFAM" id="SSF51556">
    <property type="entry name" value="Metallo-dependent hydrolases"/>
    <property type="match status" value="1"/>
</dbReference>
<evidence type="ECO:0000256" key="11">
    <source>
        <dbReference type="PIRSR" id="PIRSR038994-2"/>
    </source>
</evidence>
<evidence type="ECO:0000256" key="10">
    <source>
        <dbReference type="PIRSR" id="PIRSR038994-1"/>
    </source>
</evidence>
<dbReference type="NCBIfam" id="TIGR00221">
    <property type="entry name" value="nagA"/>
    <property type="match status" value="1"/>
</dbReference>
<dbReference type="CDD" id="cd00854">
    <property type="entry name" value="NagA"/>
    <property type="match status" value="1"/>
</dbReference>
<dbReference type="EC" id="3.5.1.25" evidence="2"/>
<dbReference type="InterPro" id="IPR011059">
    <property type="entry name" value="Metal-dep_hydrolase_composite"/>
</dbReference>
<dbReference type="FunFam" id="3.20.20.140:FF:000004">
    <property type="entry name" value="N-acetylglucosamine-6-phosphate deacetylase"/>
    <property type="match status" value="1"/>
</dbReference>
<proteinExistence type="inferred from homology"/>
<dbReference type="Gene3D" id="2.30.40.10">
    <property type="entry name" value="Urease, subunit C, domain 1"/>
    <property type="match status" value="1"/>
</dbReference>
<accession>A0A3T1DDW4</accession>
<dbReference type="InterPro" id="IPR006680">
    <property type="entry name" value="Amidohydro-rel"/>
</dbReference>
<comment type="cofactor">
    <cofactor evidence="12">
        <name>a divalent metal cation</name>
        <dbReference type="ChEBI" id="CHEBI:60240"/>
    </cofactor>
    <text evidence="12">Binds 1 divalent metal cation per subunit.</text>
</comment>
<evidence type="ECO:0000256" key="8">
    <source>
        <dbReference type="ARBA" id="ARBA00060590"/>
    </source>
</evidence>
<dbReference type="Gene3D" id="3.20.20.140">
    <property type="entry name" value="Metal-dependent hydrolases"/>
    <property type="match status" value="1"/>
</dbReference>
<feature type="binding site" evidence="11">
    <location>
        <position position="255"/>
    </location>
    <ligand>
        <name>substrate</name>
    </ligand>
</feature>
<dbReference type="AlphaFoldDB" id="A0A3T1DDW4"/>
<keyword evidence="6 9" id="KW-0119">Carbohydrate metabolism</keyword>
<evidence type="ECO:0000256" key="3">
    <source>
        <dbReference type="ARBA" id="ARBA00018029"/>
    </source>
</evidence>
<evidence type="ECO:0000259" key="13">
    <source>
        <dbReference type="Pfam" id="PF01979"/>
    </source>
</evidence>
<feature type="binding site" evidence="11">
    <location>
        <position position="231"/>
    </location>
    <ligand>
        <name>substrate</name>
    </ligand>
</feature>
<dbReference type="OrthoDB" id="9776488at2"/>
<name>A0A3T1DDW4_9BACL</name>
<comment type="catalytic activity">
    <reaction evidence="7">
        <text>N-acetyl-D-glucosamine 6-phosphate + H2O = D-glucosamine 6-phosphate + acetate</text>
        <dbReference type="Rhea" id="RHEA:22936"/>
        <dbReference type="ChEBI" id="CHEBI:15377"/>
        <dbReference type="ChEBI" id="CHEBI:30089"/>
        <dbReference type="ChEBI" id="CHEBI:57513"/>
        <dbReference type="ChEBI" id="CHEBI:58725"/>
        <dbReference type="EC" id="3.5.1.25"/>
    </reaction>
</comment>
<dbReference type="GO" id="GO:0046872">
    <property type="term" value="F:metal ion binding"/>
    <property type="evidence" value="ECO:0007669"/>
    <property type="project" value="UniProtKB-KW"/>
</dbReference>
<feature type="binding site" evidence="12">
    <location>
        <position position="199"/>
    </location>
    <ligand>
        <name>Zn(2+)</name>
        <dbReference type="ChEBI" id="CHEBI:29105"/>
    </ligand>
</feature>
<evidence type="ECO:0000313" key="15">
    <source>
        <dbReference type="Proteomes" id="UP000289856"/>
    </source>
</evidence>
<evidence type="ECO:0000256" key="12">
    <source>
        <dbReference type="PIRSR" id="PIRSR038994-3"/>
    </source>
</evidence>
<dbReference type="PANTHER" id="PTHR11113">
    <property type="entry name" value="N-ACETYLGLUCOSAMINE-6-PHOSPHATE DEACETYLASE"/>
    <property type="match status" value="1"/>
</dbReference>
<gene>
    <name evidence="14" type="ORF">KCTCHS21_57500</name>
</gene>
<evidence type="ECO:0000256" key="5">
    <source>
        <dbReference type="ARBA" id="ARBA00022801"/>
    </source>
</evidence>
<evidence type="ECO:0000256" key="2">
    <source>
        <dbReference type="ARBA" id="ARBA00011899"/>
    </source>
</evidence>
<evidence type="ECO:0000256" key="9">
    <source>
        <dbReference type="PIRNR" id="PIRNR038994"/>
    </source>
</evidence>
<dbReference type="Pfam" id="PF01979">
    <property type="entry name" value="Amidohydro_1"/>
    <property type="match status" value="1"/>
</dbReference>
<sequence length="390" mass="41459">MGKTKTIYKGKQIITPTEVIDGGAIVVVDGKIEAILREAPAESGFQTIELTDGIISPGFIDIHIHGGDGYDVMDGTYESLNGISTYLASTGTTGFLATTVTAEHEDILTAIHAAKECKTRGTEGASLLGVHLEGPFINIKQKGAQNPDCIRTPDHEELMGYIRLLEEDFKLITLAPEMDPDNQIITTARSSGVTVSAGHSCCSYEDAIKAFEAGVSHGTHLFNGMNALHHREPGLVGALLTDSRVSTEVIADGIHLHPATIRLVLAAKGLDKTVLITDCIRAGNLPDGDYASGGLTINVNRGIARTKEGNLAGSTLSMIRAVENVVKLCDVPLDQAVHLASRNPANVIGLGHRKGTIEVGKDADFIAITDDFEVLLTVVEGKVKFTKPHQ</sequence>
<dbReference type="EMBL" id="AP019400">
    <property type="protein sequence ID" value="BBI36351.1"/>
    <property type="molecule type" value="Genomic_DNA"/>
</dbReference>
<comment type="pathway">
    <text evidence="8">Amino-sugar metabolism; N-acetylneuraminate degradation; D-fructose 6-phosphate from N-acetylneuraminate: step 4/5.</text>
</comment>
<dbReference type="RefSeq" id="WP_157994146.1">
    <property type="nucleotide sequence ID" value="NZ_AP019400.1"/>
</dbReference>
<feature type="domain" description="Amidohydrolase-related" evidence="13">
    <location>
        <begin position="54"/>
        <end position="383"/>
    </location>
</feature>
<comment type="similarity">
    <text evidence="1 9">Belongs to the metallo-dependent hydrolases superfamily. NagA family.</text>
</comment>
<keyword evidence="5 9" id="KW-0378">Hydrolase</keyword>
<keyword evidence="4 12" id="KW-0479">Metal-binding</keyword>
<feature type="binding site" evidence="12">
    <location>
        <position position="133"/>
    </location>
    <ligand>
        <name>Zn(2+)</name>
        <dbReference type="ChEBI" id="CHEBI:29105"/>
    </ligand>
</feature>
<evidence type="ECO:0000256" key="4">
    <source>
        <dbReference type="ARBA" id="ARBA00022723"/>
    </source>
</evidence>
<feature type="binding site" evidence="11">
    <location>
        <begin position="311"/>
        <end position="313"/>
    </location>
    <ligand>
        <name>substrate</name>
    </ligand>
</feature>
<dbReference type="InterPro" id="IPR003764">
    <property type="entry name" value="GlcNAc_6-P_deAcase"/>
</dbReference>
<evidence type="ECO:0000256" key="1">
    <source>
        <dbReference type="ARBA" id="ARBA00010716"/>
    </source>
</evidence>
<organism evidence="14 15">
    <name type="scientific">Cohnella abietis</name>
    <dbReference type="NCBI Taxonomy" id="2507935"/>
    <lineage>
        <taxon>Bacteria</taxon>
        <taxon>Bacillati</taxon>
        <taxon>Bacillota</taxon>
        <taxon>Bacilli</taxon>
        <taxon>Bacillales</taxon>
        <taxon>Paenibacillaceae</taxon>
        <taxon>Cohnella</taxon>
    </lineage>
</organism>
<reference evidence="14 15" key="1">
    <citation type="submission" date="2019-01" db="EMBL/GenBank/DDBJ databases">
        <title>Complete genome sequence of Cohnella hallensis HS21 isolated from Korean fir (Abies koreana) rhizospheric soil.</title>
        <authorList>
            <person name="Jiang L."/>
            <person name="Kang S.W."/>
            <person name="Kim S."/>
            <person name="Jung J."/>
            <person name="Kim C.Y."/>
            <person name="Kim D.H."/>
            <person name="Kim S.W."/>
            <person name="Lee J."/>
        </authorList>
    </citation>
    <scope>NUCLEOTIDE SEQUENCE [LARGE SCALE GENOMIC DNA]</scope>
    <source>
        <strain evidence="14 15">HS21</strain>
    </source>
</reference>
<feature type="binding site" evidence="11">
    <location>
        <position position="144"/>
    </location>
    <ligand>
        <name>substrate</name>
    </ligand>
</feature>
<feature type="active site" description="Proton donor/acceptor" evidence="10">
    <location>
        <position position="278"/>
    </location>
</feature>
<dbReference type="GO" id="GO:0006046">
    <property type="term" value="P:N-acetylglucosamine catabolic process"/>
    <property type="evidence" value="ECO:0007669"/>
    <property type="project" value="TreeGrafter"/>
</dbReference>
<dbReference type="Proteomes" id="UP000289856">
    <property type="component" value="Chromosome"/>
</dbReference>
<evidence type="ECO:0000313" key="14">
    <source>
        <dbReference type="EMBL" id="BBI36351.1"/>
    </source>
</evidence>
<dbReference type="SUPFAM" id="SSF51338">
    <property type="entry name" value="Composite domain of metallo-dependent hydrolases"/>
    <property type="match status" value="1"/>
</dbReference>